<dbReference type="KEGG" id="rtg:NCTC13098_01241"/>
<evidence type="ECO:0000313" key="2">
    <source>
        <dbReference type="EMBL" id="VDR24942.1"/>
    </source>
</evidence>
<keyword evidence="2" id="KW-0808">Transferase</keyword>
<evidence type="ECO:0000259" key="1">
    <source>
        <dbReference type="Pfam" id="PF22363"/>
    </source>
</evidence>
<dbReference type="EMBL" id="LR131271">
    <property type="protein sequence ID" value="VDR24942.1"/>
    <property type="molecule type" value="Genomic_DNA"/>
</dbReference>
<dbReference type="Proteomes" id="UP000274346">
    <property type="component" value="Chromosome"/>
</dbReference>
<dbReference type="GO" id="GO:0016740">
    <property type="term" value="F:transferase activity"/>
    <property type="evidence" value="ECO:0007669"/>
    <property type="project" value="UniProtKB-KW"/>
</dbReference>
<dbReference type="Pfam" id="PF22363">
    <property type="entry name" value="MrkH_YcgR_like"/>
    <property type="match status" value="1"/>
</dbReference>
<dbReference type="RefSeq" id="WP_128877283.1">
    <property type="nucleotide sequence ID" value="NZ_JADCSX010000003.1"/>
</dbReference>
<name>A0A3P8KTA2_RAOTE</name>
<feature type="domain" description="MrkH-like YcgR-like" evidence="1">
    <location>
        <begin position="3"/>
        <end position="101"/>
    </location>
</feature>
<proteinExistence type="predicted"/>
<sequence length="234" mass="27130">MTEGTIKTSKYEIIAIFREELRKQSEIEIFYNNKNFITQLARVDFSEFHIVTHSKIPPGHKFKFVLHSDSGKIEFSSTLKKNSGSGTAKTNKVSFTLPECIQVVQRRRDPRFRLQHKHDFFCHGRHKNGENYTFEIKDISDGGCALMAKNPNLKFLTHNSILKNSILSAAEYGEITVDLVVKNVVLVTLDEDDEQGESYHQVSCQFKFRHHADKRKIEKMMLDLILEAKRKKRV</sequence>
<reference evidence="2 3" key="1">
    <citation type="submission" date="2018-12" db="EMBL/GenBank/DDBJ databases">
        <authorList>
            <consortium name="Pathogen Informatics"/>
        </authorList>
    </citation>
    <scope>NUCLEOTIDE SEQUENCE [LARGE SCALE GENOMIC DNA]</scope>
    <source>
        <strain evidence="2 3">NCTC13098</strain>
    </source>
</reference>
<accession>A0A3P8KTA2</accession>
<protein>
    <submittedName>
        <fullName evidence="2">Predicted glycosyltransferase</fullName>
    </submittedName>
</protein>
<gene>
    <name evidence="2" type="ORF">NCTC13098_01241</name>
</gene>
<evidence type="ECO:0000313" key="3">
    <source>
        <dbReference type="Proteomes" id="UP000274346"/>
    </source>
</evidence>
<dbReference type="AlphaFoldDB" id="A0A3P8KTA2"/>
<dbReference type="Gene3D" id="2.40.10.220">
    <property type="entry name" value="predicted glycosyltransferase like domains"/>
    <property type="match status" value="1"/>
</dbReference>
<dbReference type="InterPro" id="IPR054375">
    <property type="entry name" value="MrkH_YcgR-like_dom"/>
</dbReference>
<organism evidence="2 3">
    <name type="scientific">Raoultella terrigena</name>
    <name type="common">Klebsiella terrigena</name>
    <dbReference type="NCBI Taxonomy" id="577"/>
    <lineage>
        <taxon>Bacteria</taxon>
        <taxon>Pseudomonadati</taxon>
        <taxon>Pseudomonadota</taxon>
        <taxon>Gammaproteobacteria</taxon>
        <taxon>Enterobacterales</taxon>
        <taxon>Enterobacteriaceae</taxon>
        <taxon>Klebsiella/Raoultella group</taxon>
        <taxon>Raoultella</taxon>
    </lineage>
</organism>